<dbReference type="AlphaFoldDB" id="A0A7W6BJC7"/>
<dbReference type="Proteomes" id="UP000571950">
    <property type="component" value="Unassembled WGS sequence"/>
</dbReference>
<dbReference type="InterPro" id="IPR023606">
    <property type="entry name" value="CoA-Trfase_III_dom_1_sf"/>
</dbReference>
<keyword evidence="1 2" id="KW-0808">Transferase</keyword>
<gene>
    <name evidence="2" type="ORF">GGR43_001836</name>
</gene>
<name>A0A7W6BJC7_9SPHN</name>
<evidence type="ECO:0000313" key="2">
    <source>
        <dbReference type="EMBL" id="MBB3926121.1"/>
    </source>
</evidence>
<reference evidence="2 3" key="1">
    <citation type="submission" date="2020-08" db="EMBL/GenBank/DDBJ databases">
        <title>Genomic Encyclopedia of Type Strains, Phase IV (KMG-IV): sequencing the most valuable type-strain genomes for metagenomic binning, comparative biology and taxonomic classification.</title>
        <authorList>
            <person name="Goeker M."/>
        </authorList>
    </citation>
    <scope>NUCLEOTIDE SEQUENCE [LARGE SCALE GENOMIC DNA]</scope>
    <source>
        <strain evidence="2 3">DSM 26189</strain>
    </source>
</reference>
<dbReference type="PANTHER" id="PTHR48207:SF3">
    <property type="entry name" value="SUCCINATE--HYDROXYMETHYLGLUTARATE COA-TRANSFERASE"/>
    <property type="match status" value="1"/>
</dbReference>
<dbReference type="PANTHER" id="PTHR48207">
    <property type="entry name" value="SUCCINATE--HYDROXYMETHYLGLUTARATE COA-TRANSFERASE"/>
    <property type="match status" value="1"/>
</dbReference>
<evidence type="ECO:0000256" key="1">
    <source>
        <dbReference type="ARBA" id="ARBA00022679"/>
    </source>
</evidence>
<dbReference type="GO" id="GO:0033877">
    <property type="term" value="F:succinyl-CoA:(R)-benzylsuccinate CoA-transferase activity"/>
    <property type="evidence" value="ECO:0007669"/>
    <property type="project" value="UniProtKB-EC"/>
</dbReference>
<dbReference type="InterPro" id="IPR050483">
    <property type="entry name" value="CoA-transferase_III_domain"/>
</dbReference>
<dbReference type="RefSeq" id="WP_223177370.1">
    <property type="nucleotide sequence ID" value="NZ_BSPS01000008.1"/>
</dbReference>
<sequence>MTLPLEGVKIADFSWVGAGPRATKDMADFGATVIKIESRKRLDLGRLSPPFAGKGRDPDASAFFAITNTSKMGVTINLGDPRGVEVAKKLVAWADIVVENFSHGYMDRVGLSFETLKSIKPDIIQVSVSVAGREGPLGTLRGYGNSAAALSGLAALSGWPDRDPHMPPFAYGDVVAPMFATVAMLAALEHRDRTGEGQHIDISQVEPLVHVLSDCLAREQAGGFAKPGNRSPSMAPHGAFPCRGKDQWCAIAVADDAQWTMLAELVGVGGDARFATLSGRKANEDALESLIADWTDGQDKHVLADRLSALGIAAEAVNDGRDVFTDPELATNGHYHRIDHPKLGRCDLPGPPMRFSAAEMRVENPPCLGEHNRAIFVDLLGMDPAEVDALVQEGALA</sequence>
<keyword evidence="3" id="KW-1185">Reference proteome</keyword>
<dbReference type="EC" id="2.8.3.15" evidence="2"/>
<proteinExistence type="predicted"/>
<evidence type="ECO:0000313" key="3">
    <source>
        <dbReference type="Proteomes" id="UP000571950"/>
    </source>
</evidence>
<organism evidence="2 3">
    <name type="scientific">Sphingobium jiangsuense</name>
    <dbReference type="NCBI Taxonomy" id="870476"/>
    <lineage>
        <taxon>Bacteria</taxon>
        <taxon>Pseudomonadati</taxon>
        <taxon>Pseudomonadota</taxon>
        <taxon>Alphaproteobacteria</taxon>
        <taxon>Sphingomonadales</taxon>
        <taxon>Sphingomonadaceae</taxon>
        <taxon>Sphingobium</taxon>
    </lineage>
</organism>
<protein>
    <submittedName>
        <fullName evidence="2">Benzylsuccinate CoA-transferase BbsF subunit</fullName>
        <ecNumber evidence="2">2.8.3.15</ecNumber>
    </submittedName>
</protein>
<dbReference type="EMBL" id="JACIDT010000005">
    <property type="protein sequence ID" value="MBB3926121.1"/>
    <property type="molecule type" value="Genomic_DNA"/>
</dbReference>
<dbReference type="InterPro" id="IPR044855">
    <property type="entry name" value="CoA-Trfase_III_dom3_sf"/>
</dbReference>
<dbReference type="Pfam" id="PF02515">
    <property type="entry name" value="CoA_transf_3"/>
    <property type="match status" value="1"/>
</dbReference>
<dbReference type="InterPro" id="IPR003673">
    <property type="entry name" value="CoA-Trfase_fam_III"/>
</dbReference>
<comment type="caution">
    <text evidence="2">The sequence shown here is derived from an EMBL/GenBank/DDBJ whole genome shotgun (WGS) entry which is preliminary data.</text>
</comment>
<dbReference type="Gene3D" id="3.30.1540.10">
    <property type="entry name" value="formyl-coa transferase, domain 3"/>
    <property type="match status" value="1"/>
</dbReference>
<accession>A0A7W6BJC7</accession>
<dbReference type="SUPFAM" id="SSF89796">
    <property type="entry name" value="CoA-transferase family III (CaiB/BaiF)"/>
    <property type="match status" value="1"/>
</dbReference>
<dbReference type="Gene3D" id="3.40.50.10540">
    <property type="entry name" value="Crotonobetainyl-coa:carnitine coa-transferase, domain 1"/>
    <property type="match status" value="1"/>
</dbReference>